<keyword evidence="1" id="KW-1133">Transmembrane helix</keyword>
<keyword evidence="1" id="KW-0812">Transmembrane</keyword>
<reference evidence="2 3" key="1">
    <citation type="submission" date="2017-04" db="EMBL/GenBank/DDBJ databases">
        <title>The genome sequence of Parageobacillus galactosidasius DSM 18751.</title>
        <authorList>
            <person name="Ramaloko W.T."/>
            <person name="Koen N."/>
            <person name="Polliack S."/>
            <person name="Aliyu H."/>
            <person name="Lebre P."/>
            <person name="Mohr T."/>
            <person name="Oswald F."/>
            <person name="Zwick M."/>
            <person name="Neumann A."/>
            <person name="Syldatk C."/>
            <person name="Cowan D."/>
            <person name="De Maayer P."/>
        </authorList>
    </citation>
    <scope>NUCLEOTIDE SEQUENCE [LARGE SCALE GENOMIC DNA]</scope>
    <source>
        <strain evidence="2 3">DSM 18751</strain>
    </source>
</reference>
<proteinExistence type="predicted"/>
<dbReference type="AlphaFoldDB" id="A0A226QL79"/>
<comment type="caution">
    <text evidence="2">The sequence shown here is derived from an EMBL/GenBank/DDBJ whole genome shotgun (WGS) entry which is preliminary data.</text>
</comment>
<evidence type="ECO:0000313" key="3">
    <source>
        <dbReference type="Proteomes" id="UP000198394"/>
    </source>
</evidence>
<keyword evidence="1" id="KW-0472">Membrane</keyword>
<evidence type="ECO:0000313" key="2">
    <source>
        <dbReference type="EMBL" id="OXB92598.1"/>
    </source>
</evidence>
<evidence type="ECO:0000256" key="1">
    <source>
        <dbReference type="SAM" id="Phobius"/>
    </source>
</evidence>
<organism evidence="2 3">
    <name type="scientific">Parageobacillus galactosidasius</name>
    <dbReference type="NCBI Taxonomy" id="883812"/>
    <lineage>
        <taxon>Bacteria</taxon>
        <taxon>Bacillati</taxon>
        <taxon>Bacillota</taxon>
        <taxon>Bacilli</taxon>
        <taxon>Bacillales</taxon>
        <taxon>Anoxybacillaceae</taxon>
        <taxon>Parageobacillus</taxon>
    </lineage>
</organism>
<protein>
    <submittedName>
        <fullName evidence="2">Uncharacterized protein</fullName>
    </submittedName>
</protein>
<dbReference type="EMBL" id="NDYL01000002">
    <property type="protein sequence ID" value="OXB92598.1"/>
    <property type="molecule type" value="Genomic_DNA"/>
</dbReference>
<keyword evidence="3" id="KW-1185">Reference proteome</keyword>
<dbReference type="Proteomes" id="UP000198394">
    <property type="component" value="Unassembled WGS sequence"/>
</dbReference>
<name>A0A226QL79_9BACL</name>
<accession>A0A226QL79</accession>
<sequence length="142" mass="16578">MEVWLVAELLGHIFHTIQFHIFILDILSLPLPADSRKLSASRQLAAVSWKCGSSLSYWDIYFTLFNFTFSSLISCLFLYHQLIQGSLVRRDNSQSIHGSVARFPKTVYIIEKLFDKVKIKKSEESVKILWELFWFAENRCKS</sequence>
<gene>
    <name evidence="2" type="ORF">B9L23_15600</name>
</gene>
<feature type="transmembrane region" description="Helical" evidence="1">
    <location>
        <begin position="60"/>
        <end position="79"/>
    </location>
</feature>